<dbReference type="OrthoDB" id="3763177at2759"/>
<accession>A0A9P4QJ83</accession>
<feature type="signal peptide" evidence="1">
    <location>
        <begin position="1"/>
        <end position="21"/>
    </location>
</feature>
<keyword evidence="1" id="KW-0732">Signal</keyword>
<evidence type="ECO:0000256" key="1">
    <source>
        <dbReference type="SAM" id="SignalP"/>
    </source>
</evidence>
<gene>
    <name evidence="2" type="ORF">EJ04DRAFT_571000</name>
</gene>
<name>A0A9P4QJ83_9PLEO</name>
<dbReference type="AlphaFoldDB" id="A0A9P4QJ83"/>
<proteinExistence type="predicted"/>
<feature type="chain" id="PRO_5040309864" evidence="1">
    <location>
        <begin position="22"/>
        <end position="198"/>
    </location>
</feature>
<evidence type="ECO:0000313" key="2">
    <source>
        <dbReference type="EMBL" id="KAF2726730.1"/>
    </source>
</evidence>
<evidence type="ECO:0000313" key="3">
    <source>
        <dbReference type="Proteomes" id="UP000799444"/>
    </source>
</evidence>
<comment type="caution">
    <text evidence="2">The sequence shown here is derived from an EMBL/GenBank/DDBJ whole genome shotgun (WGS) entry which is preliminary data.</text>
</comment>
<keyword evidence="3" id="KW-1185">Reference proteome</keyword>
<organism evidence="2 3">
    <name type="scientific">Polyplosphaeria fusca</name>
    <dbReference type="NCBI Taxonomy" id="682080"/>
    <lineage>
        <taxon>Eukaryota</taxon>
        <taxon>Fungi</taxon>
        <taxon>Dikarya</taxon>
        <taxon>Ascomycota</taxon>
        <taxon>Pezizomycotina</taxon>
        <taxon>Dothideomycetes</taxon>
        <taxon>Pleosporomycetidae</taxon>
        <taxon>Pleosporales</taxon>
        <taxon>Tetraplosphaeriaceae</taxon>
        <taxon>Polyplosphaeria</taxon>
    </lineage>
</organism>
<reference evidence="2" key="1">
    <citation type="journal article" date="2020" name="Stud. Mycol.">
        <title>101 Dothideomycetes genomes: a test case for predicting lifestyles and emergence of pathogens.</title>
        <authorList>
            <person name="Haridas S."/>
            <person name="Albert R."/>
            <person name="Binder M."/>
            <person name="Bloem J."/>
            <person name="Labutti K."/>
            <person name="Salamov A."/>
            <person name="Andreopoulos B."/>
            <person name="Baker S."/>
            <person name="Barry K."/>
            <person name="Bills G."/>
            <person name="Bluhm B."/>
            <person name="Cannon C."/>
            <person name="Castanera R."/>
            <person name="Culley D."/>
            <person name="Daum C."/>
            <person name="Ezra D."/>
            <person name="Gonzalez J."/>
            <person name="Henrissat B."/>
            <person name="Kuo A."/>
            <person name="Liang C."/>
            <person name="Lipzen A."/>
            <person name="Lutzoni F."/>
            <person name="Magnuson J."/>
            <person name="Mondo S."/>
            <person name="Nolan M."/>
            <person name="Ohm R."/>
            <person name="Pangilinan J."/>
            <person name="Park H.-J."/>
            <person name="Ramirez L."/>
            <person name="Alfaro M."/>
            <person name="Sun H."/>
            <person name="Tritt A."/>
            <person name="Yoshinaga Y."/>
            <person name="Zwiers L.-H."/>
            <person name="Turgeon B."/>
            <person name="Goodwin S."/>
            <person name="Spatafora J."/>
            <person name="Crous P."/>
            <person name="Grigoriev I."/>
        </authorList>
    </citation>
    <scope>NUCLEOTIDE SEQUENCE</scope>
    <source>
        <strain evidence="2">CBS 125425</strain>
    </source>
</reference>
<dbReference type="Proteomes" id="UP000799444">
    <property type="component" value="Unassembled WGS sequence"/>
</dbReference>
<dbReference type="EMBL" id="ML996399">
    <property type="protein sequence ID" value="KAF2726730.1"/>
    <property type="molecule type" value="Genomic_DNA"/>
</dbReference>
<protein>
    <submittedName>
        <fullName evidence="2">Uncharacterized protein</fullName>
    </submittedName>
</protein>
<sequence length="198" mass="21333">MLNSRTLLLCAFAALLECVACSAPAPGKGFYLNAIVLDAAINNTLLRDNNTYTLGLTQPPYADTDHPSPISISTQNASELIVSPTNPHPGPISGRLALVQNGPNDWVLVKAFPPVEGRPYWNVGEDSETAVVKTSDWGFGEKNGKTVLTWNGASFWYTLRGRHSSGDGKGYDRWMIFWAKGSILAGAVPVTLEVVPMS</sequence>